<evidence type="ECO:0000256" key="2">
    <source>
        <dbReference type="ARBA" id="ARBA00022676"/>
    </source>
</evidence>
<dbReference type="InterPro" id="IPR029063">
    <property type="entry name" value="SAM-dependent_MTases_sf"/>
</dbReference>
<gene>
    <name evidence="6" type="ORF">A2693_01780</name>
</gene>
<evidence type="ECO:0000313" key="7">
    <source>
        <dbReference type="Proteomes" id="UP000178577"/>
    </source>
</evidence>
<dbReference type="GO" id="GO:0016757">
    <property type="term" value="F:glycosyltransferase activity"/>
    <property type="evidence" value="ECO:0007669"/>
    <property type="project" value="UniProtKB-KW"/>
</dbReference>
<dbReference type="Pfam" id="PF08241">
    <property type="entry name" value="Methyltransf_11"/>
    <property type="match status" value="1"/>
</dbReference>
<dbReference type="SUPFAM" id="SSF53335">
    <property type="entry name" value="S-adenosyl-L-methionine-dependent methyltransferases"/>
    <property type="match status" value="1"/>
</dbReference>
<name>A0A1F5GBY8_9BACT</name>
<dbReference type="Gene3D" id="3.40.50.150">
    <property type="entry name" value="Vaccinia Virus protein VP39"/>
    <property type="match status" value="1"/>
</dbReference>
<evidence type="ECO:0000256" key="1">
    <source>
        <dbReference type="ARBA" id="ARBA00006739"/>
    </source>
</evidence>
<dbReference type="SUPFAM" id="SSF53448">
    <property type="entry name" value="Nucleotide-diphospho-sugar transferases"/>
    <property type="match status" value="1"/>
</dbReference>
<dbReference type="InterPro" id="IPR001173">
    <property type="entry name" value="Glyco_trans_2-like"/>
</dbReference>
<dbReference type="Pfam" id="PF00535">
    <property type="entry name" value="Glycos_transf_2"/>
    <property type="match status" value="1"/>
</dbReference>
<accession>A0A1F5GBY8</accession>
<evidence type="ECO:0008006" key="8">
    <source>
        <dbReference type="Google" id="ProtNLM"/>
    </source>
</evidence>
<dbReference type="CDD" id="cd04186">
    <property type="entry name" value="GT_2_like_c"/>
    <property type="match status" value="1"/>
</dbReference>
<proteinExistence type="inferred from homology"/>
<reference evidence="6 7" key="1">
    <citation type="journal article" date="2016" name="Nat. Commun.">
        <title>Thousands of microbial genomes shed light on interconnected biogeochemical processes in an aquifer system.</title>
        <authorList>
            <person name="Anantharaman K."/>
            <person name="Brown C.T."/>
            <person name="Hug L.A."/>
            <person name="Sharon I."/>
            <person name="Castelle C.J."/>
            <person name="Probst A.J."/>
            <person name="Thomas B.C."/>
            <person name="Singh A."/>
            <person name="Wilkins M.J."/>
            <person name="Karaoz U."/>
            <person name="Brodie E.L."/>
            <person name="Williams K.H."/>
            <person name="Hubbard S.S."/>
            <person name="Banfield J.F."/>
        </authorList>
    </citation>
    <scope>NUCLEOTIDE SEQUENCE [LARGE SCALE GENOMIC DNA]</scope>
</reference>
<comment type="similarity">
    <text evidence="1">Belongs to the glycosyltransferase 2 family.</text>
</comment>
<dbReference type="GO" id="GO:0008757">
    <property type="term" value="F:S-adenosylmethionine-dependent methyltransferase activity"/>
    <property type="evidence" value="ECO:0007669"/>
    <property type="project" value="InterPro"/>
</dbReference>
<dbReference type="PANTHER" id="PTHR43179">
    <property type="entry name" value="RHAMNOSYLTRANSFERASE WBBL"/>
    <property type="match status" value="1"/>
</dbReference>
<protein>
    <recommendedName>
        <fullName evidence="8">Glycosyltransferase 2-like domain-containing protein</fullName>
    </recommendedName>
</protein>
<keyword evidence="3" id="KW-0808">Transferase</keyword>
<dbReference type="InterPro" id="IPR029044">
    <property type="entry name" value="Nucleotide-diphossugar_trans"/>
</dbReference>
<feature type="domain" description="Glycosyltransferase 2-like" evidence="4">
    <location>
        <begin position="6"/>
        <end position="170"/>
    </location>
</feature>
<evidence type="ECO:0000259" key="4">
    <source>
        <dbReference type="Pfam" id="PF00535"/>
    </source>
</evidence>
<dbReference type="InterPro" id="IPR013216">
    <property type="entry name" value="Methyltransf_11"/>
</dbReference>
<dbReference type="Gene3D" id="3.90.550.10">
    <property type="entry name" value="Spore Coat Polysaccharide Biosynthesis Protein SpsA, Chain A"/>
    <property type="match status" value="1"/>
</dbReference>
<dbReference type="CDD" id="cd02440">
    <property type="entry name" value="AdoMet_MTases"/>
    <property type="match status" value="1"/>
</dbReference>
<dbReference type="AlphaFoldDB" id="A0A1F5GBY8"/>
<evidence type="ECO:0000313" key="6">
    <source>
        <dbReference type="EMBL" id="OGD89370.1"/>
    </source>
</evidence>
<organism evidence="6 7">
    <name type="scientific">Candidatus Curtissbacteria bacterium RIFCSPHIGHO2_01_FULL_40_12</name>
    <dbReference type="NCBI Taxonomy" id="1797710"/>
    <lineage>
        <taxon>Bacteria</taxon>
        <taxon>Candidatus Curtissiibacteriota</taxon>
    </lineage>
</organism>
<dbReference type="Proteomes" id="UP000178577">
    <property type="component" value="Unassembled WGS sequence"/>
</dbReference>
<dbReference type="PANTHER" id="PTHR43179:SF12">
    <property type="entry name" value="GALACTOFURANOSYLTRANSFERASE GLFT2"/>
    <property type="match status" value="1"/>
</dbReference>
<feature type="domain" description="Methyltransferase type 11" evidence="5">
    <location>
        <begin position="342"/>
        <end position="432"/>
    </location>
</feature>
<sequence>MTSSVSIIFPVFNNWELTRTCLESIKKLNYAKKKVEIIVVDNHSLDNTANLVKKNFPHVKLIRLKNNLGFARAVNIGAESSLADFLFITNNDVTFDSGFLNNLINFARSDPKIGVCGGKVVTFKNGKKYPDGAANISRLTSRIIRLDNYQKTQGVDYIAGTGILVKKKIFKLLEGFDESFPFYFEDLDFCLRVKSLGLRVVYFPKALMYHRQSSTASKMPSGWLNDVWYEGKARIVAKHFPYWSKPLALFFQLLFCLYVFFTKRQNRFDSVFKALKKTLAHKTRGPQLAKRRQLTQKQILKYYGQGKVFTARNSAPFQQVILKDFYQLLTTNYPTKRWHIMEFGVGHGWNLPLMVKYFGRITAVDIAPLAILESKEFGFKHVSFKLLTKNKLPFKDASFDLIVTTEVLEHVPDLTKTVEELKRITKTGSYILVSVPVYWNLRGLSKKLMEARLGTGTWEPARSHPGGFERFLTPPKIMEYFKDFKIIKTCGADYGTAWSPPAIPVYPKSWAPFFEVTLGKIPLVKYFGMNFYFLAKKT</sequence>
<keyword evidence="2" id="KW-0328">Glycosyltransferase</keyword>
<dbReference type="EMBL" id="MFAY01000011">
    <property type="protein sequence ID" value="OGD89370.1"/>
    <property type="molecule type" value="Genomic_DNA"/>
</dbReference>
<evidence type="ECO:0000259" key="5">
    <source>
        <dbReference type="Pfam" id="PF08241"/>
    </source>
</evidence>
<evidence type="ECO:0000256" key="3">
    <source>
        <dbReference type="ARBA" id="ARBA00022679"/>
    </source>
</evidence>
<comment type="caution">
    <text evidence="6">The sequence shown here is derived from an EMBL/GenBank/DDBJ whole genome shotgun (WGS) entry which is preliminary data.</text>
</comment>